<evidence type="ECO:0000256" key="9">
    <source>
        <dbReference type="RuleBase" id="RU369094"/>
    </source>
</evidence>
<feature type="region of interest" description="Disordered" evidence="10">
    <location>
        <begin position="95"/>
        <end position="130"/>
    </location>
</feature>
<evidence type="ECO:0000256" key="1">
    <source>
        <dbReference type="ARBA" id="ARBA00022723"/>
    </source>
</evidence>
<feature type="compositionally biased region" description="Low complexity" evidence="10">
    <location>
        <begin position="8"/>
        <end position="18"/>
    </location>
</feature>
<feature type="compositionally biased region" description="Polar residues" evidence="10">
    <location>
        <begin position="114"/>
        <end position="130"/>
    </location>
</feature>
<keyword evidence="2 8" id="KW-0863">Zinc-finger</keyword>
<keyword evidence="4 9" id="KW-0805">Transcription regulation</keyword>
<evidence type="ECO:0000256" key="6">
    <source>
        <dbReference type="ARBA" id="ARBA00023163"/>
    </source>
</evidence>
<dbReference type="SUPFAM" id="SSF57783">
    <property type="entry name" value="Zinc beta-ribbon"/>
    <property type="match status" value="1"/>
</dbReference>
<evidence type="ECO:0000256" key="8">
    <source>
        <dbReference type="PROSITE-ProRule" id="PRU00071"/>
    </source>
</evidence>
<reference evidence="12 13" key="1">
    <citation type="submission" date="2024-03" db="EMBL/GenBank/DDBJ databases">
        <authorList>
            <person name="Gkanogiannis A."/>
            <person name="Becerra Lopez-Lavalle L."/>
        </authorList>
    </citation>
    <scope>NUCLEOTIDE SEQUENCE [LARGE SCALE GENOMIC DNA]</scope>
</reference>
<dbReference type="PANTHER" id="PTHR31992">
    <property type="entry name" value="DOF ZINC FINGER PROTEIN DOF1.4-RELATED"/>
    <property type="match status" value="1"/>
</dbReference>
<protein>
    <recommendedName>
        <fullName evidence="9">Dof zinc finger protein</fullName>
    </recommendedName>
</protein>
<dbReference type="Proteomes" id="UP001642487">
    <property type="component" value="Chromosome 9"/>
</dbReference>
<dbReference type="InterPro" id="IPR003851">
    <property type="entry name" value="Znf_Dof"/>
</dbReference>
<evidence type="ECO:0000313" key="13">
    <source>
        <dbReference type="Proteomes" id="UP001642487"/>
    </source>
</evidence>
<dbReference type="PROSITE" id="PS01361">
    <property type="entry name" value="ZF_DOF_1"/>
    <property type="match status" value="1"/>
</dbReference>
<comment type="subcellular location">
    <subcellularLocation>
        <location evidence="8 9">Nucleus</location>
    </subcellularLocation>
</comment>
<keyword evidence="6 9" id="KW-0804">Transcription</keyword>
<evidence type="ECO:0000256" key="2">
    <source>
        <dbReference type="ARBA" id="ARBA00022771"/>
    </source>
</evidence>
<feature type="region of interest" description="Disordered" evidence="10">
    <location>
        <begin position="1"/>
        <end position="33"/>
    </location>
</feature>
<evidence type="ECO:0000256" key="3">
    <source>
        <dbReference type="ARBA" id="ARBA00022833"/>
    </source>
</evidence>
<feature type="compositionally biased region" description="Polar residues" evidence="10">
    <location>
        <begin position="251"/>
        <end position="261"/>
    </location>
</feature>
<evidence type="ECO:0000256" key="7">
    <source>
        <dbReference type="ARBA" id="ARBA00023242"/>
    </source>
</evidence>
<comment type="function">
    <text evidence="9">Transcription factor that binds specifically to a 5'-AA[AG]G-3' consensus core sequence.</text>
</comment>
<keyword evidence="1 9" id="KW-0479">Metal-binding</keyword>
<organism evidence="12 13">
    <name type="scientific">Citrullus colocynthis</name>
    <name type="common">colocynth</name>
    <dbReference type="NCBI Taxonomy" id="252529"/>
    <lineage>
        <taxon>Eukaryota</taxon>
        <taxon>Viridiplantae</taxon>
        <taxon>Streptophyta</taxon>
        <taxon>Embryophyta</taxon>
        <taxon>Tracheophyta</taxon>
        <taxon>Spermatophyta</taxon>
        <taxon>Magnoliopsida</taxon>
        <taxon>eudicotyledons</taxon>
        <taxon>Gunneridae</taxon>
        <taxon>Pentapetalae</taxon>
        <taxon>rosids</taxon>
        <taxon>fabids</taxon>
        <taxon>Cucurbitales</taxon>
        <taxon>Cucurbitaceae</taxon>
        <taxon>Benincaseae</taxon>
        <taxon>Citrullus</taxon>
    </lineage>
</organism>
<evidence type="ECO:0000256" key="10">
    <source>
        <dbReference type="SAM" id="MobiDB-lite"/>
    </source>
</evidence>
<keyword evidence="13" id="KW-1185">Reference proteome</keyword>
<dbReference type="EMBL" id="OZ021743">
    <property type="protein sequence ID" value="CAK9328741.1"/>
    <property type="molecule type" value="Genomic_DNA"/>
</dbReference>
<feature type="domain" description="Dof-type" evidence="11">
    <location>
        <begin position="33"/>
        <end position="87"/>
    </location>
</feature>
<name>A0ABP0Z7N4_9ROSI</name>
<dbReference type="PANTHER" id="PTHR31992:SF301">
    <property type="entry name" value="DOF ZINC FINGER PROTEIN DOF3.7"/>
    <property type="match status" value="1"/>
</dbReference>
<feature type="region of interest" description="Disordered" evidence="10">
    <location>
        <begin position="239"/>
        <end position="271"/>
    </location>
</feature>
<evidence type="ECO:0000313" key="12">
    <source>
        <dbReference type="EMBL" id="CAK9328741.1"/>
    </source>
</evidence>
<gene>
    <name evidence="12" type="ORF">CITCOLO1_LOCUS21166</name>
</gene>
<sequence>MEDINPNSSTRSSPSSSSILEIKKSTKPPKDQLNCPRCKSNNTKFCYYNNYSLTQPRYFCKSCRRYWTEGGSLRNVPIGGGSRKNRSKSTTITIMSNSSAPSSSSSSSSDHFNHNNPKLPNYPASQFSSQNPVGKDLNLAFPCPMSQYADHQLPKVENVNNSNYNCGIGFRGLSSFIPNLMPNSNNNNTNLGINSNGQYPTGFSLPDLDELKPSLGINSVDGFGDGRNLLPFQELNQQSAAPNEGDHQNERQQGNNISTGYWSGMLEDESF</sequence>
<keyword evidence="3 9" id="KW-0862">Zinc</keyword>
<keyword evidence="7 8" id="KW-0539">Nucleus</keyword>
<feature type="compositionally biased region" description="Basic and acidic residues" evidence="10">
    <location>
        <begin position="21"/>
        <end position="30"/>
    </location>
</feature>
<dbReference type="InterPro" id="IPR045174">
    <property type="entry name" value="Dof"/>
</dbReference>
<proteinExistence type="predicted"/>
<evidence type="ECO:0000259" key="11">
    <source>
        <dbReference type="PROSITE" id="PS50884"/>
    </source>
</evidence>
<accession>A0ABP0Z7N4</accession>
<evidence type="ECO:0000256" key="4">
    <source>
        <dbReference type="ARBA" id="ARBA00023015"/>
    </source>
</evidence>
<dbReference type="Pfam" id="PF02701">
    <property type="entry name" value="Zn_ribbon_Dof"/>
    <property type="match status" value="1"/>
</dbReference>
<keyword evidence="5 8" id="KW-0238">DNA-binding</keyword>
<dbReference type="PROSITE" id="PS50884">
    <property type="entry name" value="ZF_DOF_2"/>
    <property type="match status" value="1"/>
</dbReference>
<evidence type="ECO:0000256" key="5">
    <source>
        <dbReference type="ARBA" id="ARBA00023125"/>
    </source>
</evidence>
<feature type="compositionally biased region" description="Low complexity" evidence="10">
    <location>
        <begin position="96"/>
        <end position="109"/>
    </location>
</feature>